<dbReference type="Pfam" id="PF02515">
    <property type="entry name" value="CoA_transf_3"/>
    <property type="match status" value="1"/>
</dbReference>
<dbReference type="Proteomes" id="UP000001868">
    <property type="component" value="Chromosome"/>
</dbReference>
<dbReference type="InterPro" id="IPR050483">
    <property type="entry name" value="CoA-transferase_III_domain"/>
</dbReference>
<evidence type="ECO:0000313" key="2">
    <source>
        <dbReference type="EMBL" id="ACG79656.1"/>
    </source>
</evidence>
<dbReference type="InterPro" id="IPR023606">
    <property type="entry name" value="CoA-Trfase_III_dom_1_sf"/>
</dbReference>
<dbReference type="EMBL" id="CP000747">
    <property type="protein sequence ID" value="ACG79656.1"/>
    <property type="molecule type" value="Genomic_DNA"/>
</dbReference>
<sequence>MGEAKRLADKATGPLAGIRVLDLTSVVNGAYGTQILADQGADVIKLEDPGSGRGDGGDIMRWAGHTPEGCPRDMGPIFLTINRNKRSILLDLKQESARRALRRLIRTCDVFATSIRYEGLKRLGLAYEDVAQVRPDIVYAHAAGYGSDGPYAGEPAYDDLIQSASGMADILPRTDGNPVPRILPTLIADKVSGLFFAQSVTAALLHRQRTGEGQFVEVPMYECVTSFLLVEHLYDRAYEPPTGQWGYQRVINPNRKPFRTKDGYIGLLPYTDRQWDQFFDAAGFGEAVKSDPRFADYATRAKHTRELYGLIEQAAATKTTQEWLDILKPLSIPVVKTNTFEDLDADPHLQAVDFFQTYEHAEVGRYRMIKPPVKFSKSPANIRRHAPRLGEHTEEVLAEVSDPAKAG</sequence>
<protein>
    <submittedName>
        <fullName evidence="2">L-carnitine dehydratase/bile acid-inducible protein F</fullName>
    </submittedName>
</protein>
<proteinExistence type="predicted"/>
<dbReference type="GO" id="GO:0008410">
    <property type="term" value="F:CoA-transferase activity"/>
    <property type="evidence" value="ECO:0007669"/>
    <property type="project" value="TreeGrafter"/>
</dbReference>
<dbReference type="KEGG" id="pzu:PHZ_c3247"/>
<dbReference type="PANTHER" id="PTHR48207">
    <property type="entry name" value="SUCCINATE--HYDROXYMETHYLGLUTARATE COA-TRANSFERASE"/>
    <property type="match status" value="1"/>
</dbReference>
<dbReference type="HOGENOM" id="CLU_033975_2_1_5"/>
<dbReference type="InterPro" id="IPR003673">
    <property type="entry name" value="CoA-Trfase_fam_III"/>
</dbReference>
<keyword evidence="1" id="KW-0808">Transferase</keyword>
<dbReference type="InterPro" id="IPR044855">
    <property type="entry name" value="CoA-Trfase_III_dom3_sf"/>
</dbReference>
<keyword evidence="3" id="KW-1185">Reference proteome</keyword>
<organism evidence="2 3">
    <name type="scientific">Phenylobacterium zucineum (strain HLK1)</name>
    <dbReference type="NCBI Taxonomy" id="450851"/>
    <lineage>
        <taxon>Bacteria</taxon>
        <taxon>Pseudomonadati</taxon>
        <taxon>Pseudomonadota</taxon>
        <taxon>Alphaproteobacteria</taxon>
        <taxon>Caulobacterales</taxon>
        <taxon>Caulobacteraceae</taxon>
        <taxon>Phenylobacterium</taxon>
    </lineage>
</organism>
<name>B4RAQ8_PHEZH</name>
<reference evidence="2 3" key="1">
    <citation type="journal article" date="2008" name="BMC Genomics">
        <title>Complete genome of Phenylobacterium zucineum - a novel facultative intracellular bacterium isolated from human erythroleukemia cell line K562.</title>
        <authorList>
            <person name="Luo Y."/>
            <person name="Xu X."/>
            <person name="Ding Z."/>
            <person name="Liu Z."/>
            <person name="Zhang B."/>
            <person name="Yan Z."/>
            <person name="Sun J."/>
            <person name="Hu S."/>
            <person name="Hu X."/>
        </authorList>
    </citation>
    <scope>NUCLEOTIDE SEQUENCE [LARGE SCALE GENOMIC DNA]</scope>
    <source>
        <strain evidence="2 3">HLK1</strain>
    </source>
</reference>
<dbReference type="AlphaFoldDB" id="B4RAQ8"/>
<dbReference type="Gene3D" id="3.30.1540.10">
    <property type="entry name" value="formyl-coa transferase, domain 3"/>
    <property type="match status" value="1"/>
</dbReference>
<dbReference type="RefSeq" id="WP_012523794.1">
    <property type="nucleotide sequence ID" value="NC_011144.1"/>
</dbReference>
<gene>
    <name evidence="2" type="ordered locus">PHZ_c3247</name>
</gene>
<accession>B4RAQ8</accession>
<dbReference type="PANTHER" id="PTHR48207:SF4">
    <property type="entry name" value="BLL6097 PROTEIN"/>
    <property type="match status" value="1"/>
</dbReference>
<dbReference type="SUPFAM" id="SSF89796">
    <property type="entry name" value="CoA-transferase family III (CaiB/BaiF)"/>
    <property type="match status" value="1"/>
</dbReference>
<dbReference type="eggNOG" id="COG1804">
    <property type="taxonomic scope" value="Bacteria"/>
</dbReference>
<evidence type="ECO:0000313" key="3">
    <source>
        <dbReference type="Proteomes" id="UP000001868"/>
    </source>
</evidence>
<dbReference type="STRING" id="450851.PHZ_c3247"/>
<evidence type="ECO:0000256" key="1">
    <source>
        <dbReference type="ARBA" id="ARBA00022679"/>
    </source>
</evidence>
<dbReference type="Gene3D" id="3.40.50.10540">
    <property type="entry name" value="Crotonobetainyl-coa:carnitine coa-transferase, domain 1"/>
    <property type="match status" value="1"/>
</dbReference>